<dbReference type="InterPro" id="IPR009057">
    <property type="entry name" value="Homeodomain-like_sf"/>
</dbReference>
<dbReference type="Gene3D" id="1.10.357.10">
    <property type="entry name" value="Tetracycline Repressor, domain 2"/>
    <property type="match status" value="1"/>
</dbReference>
<comment type="caution">
    <text evidence="6">The sequence shown here is derived from an EMBL/GenBank/DDBJ whole genome shotgun (WGS) entry which is preliminary data.</text>
</comment>
<keyword evidence="2 4" id="KW-0238">DNA-binding</keyword>
<dbReference type="EMBL" id="VDMN01000012">
    <property type="protein sequence ID" value="TNM59757.1"/>
    <property type="molecule type" value="Genomic_DNA"/>
</dbReference>
<keyword evidence="1" id="KW-0805">Transcription regulation</keyword>
<evidence type="ECO:0000256" key="3">
    <source>
        <dbReference type="ARBA" id="ARBA00023163"/>
    </source>
</evidence>
<dbReference type="SUPFAM" id="SSF48498">
    <property type="entry name" value="Tetracyclin repressor-like, C-terminal domain"/>
    <property type="match status" value="1"/>
</dbReference>
<evidence type="ECO:0000256" key="4">
    <source>
        <dbReference type="PROSITE-ProRule" id="PRU00335"/>
    </source>
</evidence>
<dbReference type="PANTHER" id="PTHR47506">
    <property type="entry name" value="TRANSCRIPTIONAL REGULATORY PROTEIN"/>
    <property type="match status" value="1"/>
</dbReference>
<accession>A0A5C4X8U5</accession>
<organism evidence="6 7">
    <name type="scientific">Aliirhizobium smilacinae</name>
    <dbReference type="NCBI Taxonomy" id="1395944"/>
    <lineage>
        <taxon>Bacteria</taxon>
        <taxon>Pseudomonadati</taxon>
        <taxon>Pseudomonadota</taxon>
        <taxon>Alphaproteobacteria</taxon>
        <taxon>Hyphomicrobiales</taxon>
        <taxon>Rhizobiaceae</taxon>
        <taxon>Aliirhizobium</taxon>
    </lineage>
</organism>
<dbReference type="Pfam" id="PF00440">
    <property type="entry name" value="TetR_N"/>
    <property type="match status" value="1"/>
</dbReference>
<feature type="DNA-binding region" description="H-T-H motif" evidence="4">
    <location>
        <begin position="29"/>
        <end position="48"/>
    </location>
</feature>
<evidence type="ECO:0000256" key="1">
    <source>
        <dbReference type="ARBA" id="ARBA00023015"/>
    </source>
</evidence>
<keyword evidence="7" id="KW-1185">Reference proteome</keyword>
<dbReference type="SUPFAM" id="SSF46689">
    <property type="entry name" value="Homeodomain-like"/>
    <property type="match status" value="1"/>
</dbReference>
<protein>
    <submittedName>
        <fullName evidence="6">TetR/AcrR family transcriptional regulator</fullName>
    </submittedName>
</protein>
<dbReference type="AlphaFoldDB" id="A0A5C4X8U5"/>
<dbReference type="InterPro" id="IPR036271">
    <property type="entry name" value="Tet_transcr_reg_TetR-rel_C_sf"/>
</dbReference>
<dbReference type="OrthoDB" id="9787680at2"/>
<evidence type="ECO:0000256" key="2">
    <source>
        <dbReference type="ARBA" id="ARBA00023125"/>
    </source>
</evidence>
<dbReference type="InterPro" id="IPR001647">
    <property type="entry name" value="HTH_TetR"/>
</dbReference>
<feature type="domain" description="HTH tetR-type" evidence="5">
    <location>
        <begin position="6"/>
        <end position="66"/>
    </location>
</feature>
<reference evidence="6 7" key="1">
    <citation type="submission" date="2019-06" db="EMBL/GenBank/DDBJ databases">
        <title>The draft genome of Rhizobium smilacinae PTYR-5.</title>
        <authorList>
            <person name="Liu L."/>
            <person name="Li L."/>
            <person name="Zhang X."/>
        </authorList>
    </citation>
    <scope>NUCLEOTIDE SEQUENCE [LARGE SCALE GENOMIC DNA]</scope>
    <source>
        <strain evidence="6 7">PTYR-5</strain>
    </source>
</reference>
<dbReference type="PANTHER" id="PTHR47506:SF1">
    <property type="entry name" value="HTH-TYPE TRANSCRIPTIONAL REGULATOR YJDC"/>
    <property type="match status" value="1"/>
</dbReference>
<name>A0A5C4X8U5_9HYPH</name>
<evidence type="ECO:0000313" key="6">
    <source>
        <dbReference type="EMBL" id="TNM59757.1"/>
    </source>
</evidence>
<dbReference type="Proteomes" id="UP000311605">
    <property type="component" value="Unassembled WGS sequence"/>
</dbReference>
<gene>
    <name evidence="6" type="ORF">FHP24_27805</name>
</gene>
<proteinExistence type="predicted"/>
<evidence type="ECO:0000313" key="7">
    <source>
        <dbReference type="Proteomes" id="UP000311605"/>
    </source>
</evidence>
<keyword evidence="3" id="KW-0804">Transcription</keyword>
<evidence type="ECO:0000259" key="5">
    <source>
        <dbReference type="PROSITE" id="PS50977"/>
    </source>
</evidence>
<dbReference type="GO" id="GO:0003677">
    <property type="term" value="F:DNA binding"/>
    <property type="evidence" value="ECO:0007669"/>
    <property type="project" value="UniProtKB-UniRule"/>
</dbReference>
<dbReference type="PROSITE" id="PS50977">
    <property type="entry name" value="HTH_TETR_2"/>
    <property type="match status" value="1"/>
</dbReference>
<sequence>MTTDVTSTRDDILSRLGDIFYAKGTYLVGMSELVDHLETTRATFYRYFGSKEALIVAYLEKRNDAVSRQLHEILGERSGREPVLDVFSNLERKTEAENFRGCAFLIAAIENPQSPEILKTARDHKSFLKDFFVQALGVEADDATAEQLLLLYEGALAGSVLRRDARSATTAKAIVAKLLLTPANDQARSTSMRPSASL</sequence>